<feature type="compositionally biased region" description="Low complexity" evidence="1">
    <location>
        <begin position="463"/>
        <end position="475"/>
    </location>
</feature>
<sequence>MPVPGFISSFADKAQAAIAEHIPGSHRPNSPDSSAQPTANTAAQGYAGGVGHKNPTLEAIQHQLRTFGQQYGSSTTAVQKIITTAKGVAIDLDSLSRDQKAQSKELYTWGQGEDVDLKDVTDRLAYLNFVSGSLAGTLAVRLDAARSPLKHLRDAENALAPRRNARAALHQQLARLEHDNQKGMEKKIAELKEQIRKAEADDVPQEKEIELLKRKGVRETEQLKWEAIREYGEKLVLLSQAAYPVITALPTLPPSSESPYTGAQATGAARASLQRALDNYKTGHINLPPQSAGSDLSRSDTRSFGESHASELSSISSETTQSNVPITPPSGAKILPAPTAVPLNKISTDSSSPPTKAQSPPINPAALNLSPAPIPVSSTNSSATPSSTSSMPITSPDVIKSSTLPSISDTPTIAETGVPVLASESGPGPASGSLRDVKAASPTAGPRSGGLPSGDVPPNQSFGALGTTTTTATGTNGPKYESAEEEKRRLATEYSQAGRAATASTTASAPHYESAEDEKKRLEREERERLLRSGGQEPSASAGAESSKKEDDDELPPYQDV</sequence>
<gene>
    <name evidence="2" type="ORF">F5878DRAFT_572620</name>
</gene>
<feature type="compositionally biased region" description="Polar residues" evidence="1">
    <location>
        <begin position="345"/>
        <end position="360"/>
    </location>
</feature>
<feature type="compositionally biased region" description="Low complexity" evidence="1">
    <location>
        <begin position="532"/>
        <end position="545"/>
    </location>
</feature>
<keyword evidence="3" id="KW-1185">Reference proteome</keyword>
<protein>
    <submittedName>
        <fullName evidence="2">Eisosome component PIL1-domain-containing protein</fullName>
    </submittedName>
</protein>
<name>A0AA38PL21_9AGAR</name>
<proteinExistence type="predicted"/>
<feature type="compositionally biased region" description="Basic and acidic residues" evidence="1">
    <location>
        <begin position="513"/>
        <end position="531"/>
    </location>
</feature>
<evidence type="ECO:0000313" key="3">
    <source>
        <dbReference type="Proteomes" id="UP001163846"/>
    </source>
</evidence>
<dbReference type="EMBL" id="MU805945">
    <property type="protein sequence ID" value="KAJ3844864.1"/>
    <property type="molecule type" value="Genomic_DNA"/>
</dbReference>
<dbReference type="GO" id="GO:0008289">
    <property type="term" value="F:lipid binding"/>
    <property type="evidence" value="ECO:0007669"/>
    <property type="project" value="TreeGrafter"/>
</dbReference>
<dbReference type="GO" id="GO:0005886">
    <property type="term" value="C:plasma membrane"/>
    <property type="evidence" value="ECO:0007669"/>
    <property type="project" value="TreeGrafter"/>
</dbReference>
<organism evidence="2 3">
    <name type="scientific">Lentinula raphanica</name>
    <dbReference type="NCBI Taxonomy" id="153919"/>
    <lineage>
        <taxon>Eukaryota</taxon>
        <taxon>Fungi</taxon>
        <taxon>Dikarya</taxon>
        <taxon>Basidiomycota</taxon>
        <taxon>Agaricomycotina</taxon>
        <taxon>Agaricomycetes</taxon>
        <taxon>Agaricomycetidae</taxon>
        <taxon>Agaricales</taxon>
        <taxon>Marasmiineae</taxon>
        <taxon>Omphalotaceae</taxon>
        <taxon>Lentinula</taxon>
    </lineage>
</organism>
<dbReference type="PANTHER" id="PTHR31962:SF1">
    <property type="entry name" value="SPHINGOLIPID LONG CHAIN BASE-RESPONSIVE PROTEIN PIL1"/>
    <property type="match status" value="1"/>
</dbReference>
<dbReference type="AlphaFoldDB" id="A0AA38PL21"/>
<dbReference type="GO" id="GO:0036286">
    <property type="term" value="C:eisosome filament"/>
    <property type="evidence" value="ECO:0007669"/>
    <property type="project" value="TreeGrafter"/>
</dbReference>
<feature type="compositionally biased region" description="Polar residues" evidence="1">
    <location>
        <begin position="27"/>
        <end position="43"/>
    </location>
</feature>
<feature type="compositionally biased region" description="Basic and acidic residues" evidence="1">
    <location>
        <begin position="297"/>
        <end position="309"/>
    </location>
</feature>
<dbReference type="InterPro" id="IPR028245">
    <property type="entry name" value="PIL1/LSP1"/>
</dbReference>
<dbReference type="PANTHER" id="PTHR31962">
    <property type="entry name" value="SPHINGOLIPID LONG CHAIN BASE-RESPONSIVE PROTEIN PIL1"/>
    <property type="match status" value="1"/>
</dbReference>
<feature type="region of interest" description="Disordered" evidence="1">
    <location>
        <begin position="282"/>
        <end position="561"/>
    </location>
</feature>
<feature type="compositionally biased region" description="Basic and acidic residues" evidence="1">
    <location>
        <begin position="481"/>
        <end position="491"/>
    </location>
</feature>
<feature type="compositionally biased region" description="Low complexity" evidence="1">
    <location>
        <begin position="375"/>
        <end position="396"/>
    </location>
</feature>
<dbReference type="Gene3D" id="1.20.1270.60">
    <property type="entry name" value="Arfaptin homology (AH) domain/BAR domain"/>
    <property type="match status" value="1"/>
</dbReference>
<feature type="compositionally biased region" description="Polar residues" evidence="1">
    <location>
        <begin position="400"/>
        <end position="413"/>
    </location>
</feature>
<reference evidence="2" key="1">
    <citation type="submission" date="2022-08" db="EMBL/GenBank/DDBJ databases">
        <authorList>
            <consortium name="DOE Joint Genome Institute"/>
            <person name="Min B."/>
            <person name="Riley R."/>
            <person name="Sierra-Patev S."/>
            <person name="Naranjo-Ortiz M."/>
            <person name="Looney B."/>
            <person name="Konkel Z."/>
            <person name="Slot J.C."/>
            <person name="Sakamoto Y."/>
            <person name="Steenwyk J.L."/>
            <person name="Rokas A."/>
            <person name="Carro J."/>
            <person name="Camarero S."/>
            <person name="Ferreira P."/>
            <person name="Molpeceres G."/>
            <person name="Ruiz-Duenas F.J."/>
            <person name="Serrano A."/>
            <person name="Henrissat B."/>
            <person name="Drula E."/>
            <person name="Hughes K.W."/>
            <person name="Mata J.L."/>
            <person name="Ishikawa N.K."/>
            <person name="Vargas-Isla R."/>
            <person name="Ushijima S."/>
            <person name="Smith C.A."/>
            <person name="Ahrendt S."/>
            <person name="Andreopoulos W."/>
            <person name="He G."/>
            <person name="Labutti K."/>
            <person name="Lipzen A."/>
            <person name="Ng V."/>
            <person name="Sandor L."/>
            <person name="Barry K."/>
            <person name="Martinez A.T."/>
            <person name="Xiao Y."/>
            <person name="Gibbons J.G."/>
            <person name="Terashima K."/>
            <person name="Hibbett D.S."/>
            <person name="Grigoriev I.V."/>
        </authorList>
    </citation>
    <scope>NUCLEOTIDE SEQUENCE</scope>
    <source>
        <strain evidence="2">TFB9207</strain>
    </source>
</reference>
<feature type="compositionally biased region" description="Low complexity" evidence="1">
    <location>
        <begin position="422"/>
        <end position="433"/>
    </location>
</feature>
<feature type="compositionally biased region" description="Low complexity" evidence="1">
    <location>
        <begin position="310"/>
        <end position="322"/>
    </location>
</feature>
<dbReference type="GO" id="GO:0006897">
    <property type="term" value="P:endocytosis"/>
    <property type="evidence" value="ECO:0007669"/>
    <property type="project" value="TreeGrafter"/>
</dbReference>
<feature type="compositionally biased region" description="Low complexity" evidence="1">
    <location>
        <begin position="500"/>
        <end position="509"/>
    </location>
</feature>
<accession>A0AA38PL21</accession>
<evidence type="ECO:0000313" key="2">
    <source>
        <dbReference type="EMBL" id="KAJ3844864.1"/>
    </source>
</evidence>
<comment type="caution">
    <text evidence="2">The sequence shown here is derived from an EMBL/GenBank/DDBJ whole genome shotgun (WGS) entry which is preliminary data.</text>
</comment>
<feature type="region of interest" description="Disordered" evidence="1">
    <location>
        <begin position="22"/>
        <end position="52"/>
    </location>
</feature>
<dbReference type="InterPro" id="IPR027267">
    <property type="entry name" value="AH/BAR_dom_sf"/>
</dbReference>
<evidence type="ECO:0000256" key="1">
    <source>
        <dbReference type="SAM" id="MobiDB-lite"/>
    </source>
</evidence>
<dbReference type="GO" id="GO:0070941">
    <property type="term" value="P:eisosome assembly"/>
    <property type="evidence" value="ECO:0007669"/>
    <property type="project" value="TreeGrafter"/>
</dbReference>
<dbReference type="Pfam" id="PF13805">
    <property type="entry name" value="Pil1"/>
    <property type="match status" value="1"/>
</dbReference>
<dbReference type="Proteomes" id="UP001163846">
    <property type="component" value="Unassembled WGS sequence"/>
</dbReference>